<evidence type="ECO:0000256" key="9">
    <source>
        <dbReference type="PROSITE-ProRule" id="PRU00339"/>
    </source>
</evidence>
<dbReference type="InterPro" id="IPR005467">
    <property type="entry name" value="His_kinase_dom"/>
</dbReference>
<dbReference type="InterPro" id="IPR011712">
    <property type="entry name" value="Sig_transdc_His_kin_sub3_dim/P"/>
</dbReference>
<feature type="coiled-coil region" evidence="10">
    <location>
        <begin position="326"/>
        <end position="353"/>
    </location>
</feature>
<dbReference type="PROSITE" id="PS50109">
    <property type="entry name" value="HIS_KIN"/>
    <property type="match status" value="1"/>
</dbReference>
<evidence type="ECO:0000313" key="15">
    <source>
        <dbReference type="Proteomes" id="UP000798602"/>
    </source>
</evidence>
<keyword evidence="7" id="KW-0067">ATP-binding</keyword>
<keyword evidence="12" id="KW-0732">Signal</keyword>
<evidence type="ECO:0000256" key="10">
    <source>
        <dbReference type="SAM" id="Coils"/>
    </source>
</evidence>
<dbReference type="CDD" id="cd16917">
    <property type="entry name" value="HATPase_UhpB-NarQ-NarX-like"/>
    <property type="match status" value="1"/>
</dbReference>
<feature type="domain" description="Histidine kinase" evidence="13">
    <location>
        <begin position="413"/>
        <end position="606"/>
    </location>
</feature>
<dbReference type="Proteomes" id="UP000798602">
    <property type="component" value="Unassembled WGS sequence"/>
</dbReference>
<evidence type="ECO:0000256" key="4">
    <source>
        <dbReference type="ARBA" id="ARBA00022679"/>
    </source>
</evidence>
<evidence type="ECO:0000256" key="7">
    <source>
        <dbReference type="ARBA" id="ARBA00022840"/>
    </source>
</evidence>
<reference evidence="15" key="1">
    <citation type="submission" date="2020-01" db="EMBL/GenBank/DDBJ databases">
        <title>Sphingomonas sp. strain CSW-10.</title>
        <authorList>
            <person name="Chen W.-M."/>
        </authorList>
    </citation>
    <scope>NUCLEOTIDE SEQUENCE [LARGE SCALE GENOMIC DNA]</scope>
    <source>
        <strain evidence="15">NST-5</strain>
    </source>
</reference>
<feature type="transmembrane region" description="Helical" evidence="11">
    <location>
        <begin position="354"/>
        <end position="374"/>
    </location>
</feature>
<dbReference type="PROSITE" id="PS50005">
    <property type="entry name" value="TPR"/>
    <property type="match status" value="1"/>
</dbReference>
<name>A0ABW9ZD12_9FLAO</name>
<keyword evidence="15" id="KW-1185">Reference proteome</keyword>
<keyword evidence="11" id="KW-0472">Membrane</keyword>
<dbReference type="RefSeq" id="WP_166537815.1">
    <property type="nucleotide sequence ID" value="NZ_JAABLM010000019.1"/>
</dbReference>
<dbReference type="PANTHER" id="PTHR24421">
    <property type="entry name" value="NITRATE/NITRITE SENSOR PROTEIN NARX-RELATED"/>
    <property type="match status" value="1"/>
</dbReference>
<evidence type="ECO:0000313" key="14">
    <source>
        <dbReference type="EMBL" id="NBL65996.1"/>
    </source>
</evidence>
<evidence type="ECO:0000256" key="5">
    <source>
        <dbReference type="ARBA" id="ARBA00022741"/>
    </source>
</evidence>
<dbReference type="InterPro" id="IPR036890">
    <property type="entry name" value="HATPase_C_sf"/>
</dbReference>
<dbReference type="SUPFAM" id="SSF48452">
    <property type="entry name" value="TPR-like"/>
    <property type="match status" value="1"/>
</dbReference>
<dbReference type="SUPFAM" id="SSF55874">
    <property type="entry name" value="ATPase domain of HSP90 chaperone/DNA topoisomerase II/histidine kinase"/>
    <property type="match status" value="1"/>
</dbReference>
<feature type="repeat" description="TPR" evidence="9">
    <location>
        <begin position="123"/>
        <end position="156"/>
    </location>
</feature>
<keyword evidence="9" id="KW-0802">TPR repeat</keyword>
<keyword evidence="10" id="KW-0175">Coiled coil</keyword>
<evidence type="ECO:0000256" key="1">
    <source>
        <dbReference type="ARBA" id="ARBA00000085"/>
    </source>
</evidence>
<dbReference type="InterPro" id="IPR003594">
    <property type="entry name" value="HATPase_dom"/>
</dbReference>
<evidence type="ECO:0000256" key="2">
    <source>
        <dbReference type="ARBA" id="ARBA00012438"/>
    </source>
</evidence>
<keyword evidence="3" id="KW-0597">Phosphoprotein</keyword>
<keyword evidence="11" id="KW-1133">Transmembrane helix</keyword>
<dbReference type="InterPro" id="IPR011990">
    <property type="entry name" value="TPR-like_helical_dom_sf"/>
</dbReference>
<dbReference type="InterPro" id="IPR019734">
    <property type="entry name" value="TPR_rpt"/>
</dbReference>
<dbReference type="EMBL" id="JAABLM010000019">
    <property type="protein sequence ID" value="NBL65996.1"/>
    <property type="molecule type" value="Genomic_DNA"/>
</dbReference>
<dbReference type="Gene3D" id="1.20.5.1930">
    <property type="match status" value="1"/>
</dbReference>
<dbReference type="PANTHER" id="PTHR24421:SF10">
    <property type="entry name" value="NITRATE_NITRITE SENSOR PROTEIN NARQ"/>
    <property type="match status" value="1"/>
</dbReference>
<keyword evidence="4" id="KW-0808">Transferase</keyword>
<keyword evidence="6" id="KW-0418">Kinase</keyword>
<evidence type="ECO:0000256" key="3">
    <source>
        <dbReference type="ARBA" id="ARBA00022553"/>
    </source>
</evidence>
<keyword evidence="11" id="KW-0812">Transmembrane</keyword>
<dbReference type="EC" id="2.7.13.3" evidence="2"/>
<comment type="caution">
    <text evidence="14">The sequence shown here is derived from an EMBL/GenBank/DDBJ whole genome shotgun (WGS) entry which is preliminary data.</text>
</comment>
<evidence type="ECO:0000256" key="12">
    <source>
        <dbReference type="SAM" id="SignalP"/>
    </source>
</evidence>
<feature type="chain" id="PRO_5046953873" description="histidine kinase" evidence="12">
    <location>
        <begin position="22"/>
        <end position="606"/>
    </location>
</feature>
<dbReference type="Pfam" id="PF13424">
    <property type="entry name" value="TPR_12"/>
    <property type="match status" value="2"/>
</dbReference>
<sequence>MKIKYTIYLAFISLISVTASAQTQKTVDSIQQIVQQEKAYPKKISVLQDHLKKIYQKDFDATIQLSRWGLELAKVENDKVNQGDFLRYIGLSYGKKGKIDSASVYYYQALPLLEKSGNSEKLGLLYDDMARMYRKLKQPKRSLEFYDKALKLYEDENDLEGIARINNESGVVFRDDFQNYKEANIRFEKSLRIQQQRNDSVGIGYALEFLGYNQLLIKDYKKSENYLKQALEIRKKLDDDFALMLNYTALGEFYKETKQHQLSNEYFELSNALARKIKFTDIQKYNYEQITGNYEALGNYQKAFESLKSFNVLNDSLYTAQKLKDVEEISTKYETAEKENQILQQQAKLTNRNFWIFGLAALAVIIGLMGFLFYKQQVLKNLRQKRDNELKLALQQIENQNKLQEQRLSISRDLHDNIGAQLSFIISAIDTIKYYVKDQDENLIGRLSNIGSFAKETIQELRDTIWAMNKQGITIKDLESRIANFIEKAKQSQSDTQIEFQVADDVSEEEVFTGIQGLNIFRIIQEATNNAFKYADANRIEILISKENSALQFQVKDDGKGFEESEIEPGNGLLNMRKRALELNSELQLQSEMGKGTKVWFNVHNN</sequence>
<dbReference type="Pfam" id="PF02518">
    <property type="entry name" value="HATPase_c"/>
    <property type="match status" value="1"/>
</dbReference>
<organism evidence="14 15">
    <name type="scientific">Flavobacterium ichthyis</name>
    <dbReference type="NCBI Taxonomy" id="2698827"/>
    <lineage>
        <taxon>Bacteria</taxon>
        <taxon>Pseudomonadati</taxon>
        <taxon>Bacteroidota</taxon>
        <taxon>Flavobacteriia</taxon>
        <taxon>Flavobacteriales</taxon>
        <taxon>Flavobacteriaceae</taxon>
        <taxon>Flavobacterium</taxon>
    </lineage>
</organism>
<protein>
    <recommendedName>
        <fullName evidence="2">histidine kinase</fullName>
        <ecNumber evidence="2">2.7.13.3</ecNumber>
    </recommendedName>
</protein>
<feature type="coiled-coil region" evidence="10">
    <location>
        <begin position="387"/>
        <end position="414"/>
    </location>
</feature>
<keyword evidence="5" id="KW-0547">Nucleotide-binding</keyword>
<dbReference type="SMART" id="SM00028">
    <property type="entry name" value="TPR"/>
    <property type="match status" value="3"/>
</dbReference>
<feature type="signal peptide" evidence="12">
    <location>
        <begin position="1"/>
        <end position="21"/>
    </location>
</feature>
<dbReference type="InterPro" id="IPR050482">
    <property type="entry name" value="Sensor_HK_TwoCompSys"/>
</dbReference>
<evidence type="ECO:0000256" key="11">
    <source>
        <dbReference type="SAM" id="Phobius"/>
    </source>
</evidence>
<dbReference type="Gene3D" id="3.30.565.10">
    <property type="entry name" value="Histidine kinase-like ATPase, C-terminal domain"/>
    <property type="match status" value="1"/>
</dbReference>
<evidence type="ECO:0000256" key="6">
    <source>
        <dbReference type="ARBA" id="ARBA00022777"/>
    </source>
</evidence>
<evidence type="ECO:0000259" key="13">
    <source>
        <dbReference type="PROSITE" id="PS50109"/>
    </source>
</evidence>
<comment type="catalytic activity">
    <reaction evidence="1">
        <text>ATP + protein L-histidine = ADP + protein N-phospho-L-histidine.</text>
        <dbReference type="EC" id="2.7.13.3"/>
    </reaction>
</comment>
<accession>A0ABW9ZD12</accession>
<gene>
    <name evidence="14" type="ORF">GV828_12380</name>
</gene>
<dbReference type="Pfam" id="PF07730">
    <property type="entry name" value="HisKA_3"/>
    <property type="match status" value="1"/>
</dbReference>
<keyword evidence="8" id="KW-0902">Two-component regulatory system</keyword>
<evidence type="ECO:0000256" key="8">
    <source>
        <dbReference type="ARBA" id="ARBA00023012"/>
    </source>
</evidence>
<dbReference type="Gene3D" id="1.25.40.10">
    <property type="entry name" value="Tetratricopeptide repeat domain"/>
    <property type="match status" value="2"/>
</dbReference>
<proteinExistence type="predicted"/>